<keyword evidence="2" id="KW-1185">Reference proteome</keyword>
<accession>A0A7Y0Q643</accession>
<name>A0A7Y0Q643_9FIRM</name>
<reference evidence="1 2" key="1">
    <citation type="submission" date="2020-04" db="EMBL/GenBank/DDBJ databases">
        <authorList>
            <person name="Zhang R."/>
            <person name="Schippers A."/>
        </authorList>
    </citation>
    <scope>NUCLEOTIDE SEQUENCE [LARGE SCALE GENOMIC DNA]</scope>
    <source>
        <strain evidence="1 2">DSM 109850</strain>
    </source>
</reference>
<proteinExistence type="predicted"/>
<comment type="caution">
    <text evidence="1">The sequence shown here is derived from an EMBL/GenBank/DDBJ whole genome shotgun (WGS) entry which is preliminary data.</text>
</comment>
<sequence>MRTITIKVAAILVGVLGLLIAGNTFFHGRPVTVAQASSYCGRGVPIGKCNVTKTPINPHARNVAQPKPFWPSPGTVMAGSNFFSSATAQRLENQHGTLTIFRFHRGHQWVLVGDGMSQTAYPAATTPGGAIVAVENCSNQGTGCLNPTVLHHWRDFSTVALPYPSAWPVKLMTTFGTRLLYLADGSQGIMVLDLHNLHWYHGTRSVINQLMSGTGSPPPLK</sequence>
<dbReference type="Proteomes" id="UP000533476">
    <property type="component" value="Unassembled WGS sequence"/>
</dbReference>
<dbReference type="AlphaFoldDB" id="A0A7Y0Q643"/>
<evidence type="ECO:0000313" key="2">
    <source>
        <dbReference type="Proteomes" id="UP000533476"/>
    </source>
</evidence>
<dbReference type="RefSeq" id="WP_169103167.1">
    <property type="nucleotide sequence ID" value="NZ_JABBVZ010000184.1"/>
</dbReference>
<gene>
    <name evidence="1" type="ORF">HIJ39_21895</name>
</gene>
<organism evidence="1 2">
    <name type="scientific">Sulfobacillus harzensis</name>
    <dbReference type="NCBI Taxonomy" id="2729629"/>
    <lineage>
        <taxon>Bacteria</taxon>
        <taxon>Bacillati</taxon>
        <taxon>Bacillota</taxon>
        <taxon>Clostridia</taxon>
        <taxon>Eubacteriales</taxon>
        <taxon>Clostridiales Family XVII. Incertae Sedis</taxon>
        <taxon>Sulfobacillus</taxon>
    </lineage>
</organism>
<evidence type="ECO:0000313" key="1">
    <source>
        <dbReference type="EMBL" id="NMP24964.1"/>
    </source>
</evidence>
<dbReference type="EMBL" id="JABBVZ010000184">
    <property type="protein sequence ID" value="NMP24964.1"/>
    <property type="molecule type" value="Genomic_DNA"/>
</dbReference>
<protein>
    <submittedName>
        <fullName evidence="1">Uncharacterized protein</fullName>
    </submittedName>
</protein>